<dbReference type="RefSeq" id="WP_147167829.1">
    <property type="nucleotide sequence ID" value="NZ_VOOR01000023.1"/>
</dbReference>
<comment type="caution">
    <text evidence="2">The sequence shown here is derived from an EMBL/GenBank/DDBJ whole genome shotgun (WGS) entry which is preliminary data.</text>
</comment>
<dbReference type="InterPro" id="IPR001466">
    <property type="entry name" value="Beta-lactam-related"/>
</dbReference>
<dbReference type="SUPFAM" id="SSF56601">
    <property type="entry name" value="beta-lactamase/transpeptidase-like"/>
    <property type="match status" value="1"/>
</dbReference>
<name>A0A5C6RKS3_9BACT</name>
<dbReference type="OrthoDB" id="9797709at2"/>
<protein>
    <submittedName>
        <fullName evidence="2">Serine hydrolase</fullName>
    </submittedName>
</protein>
<dbReference type="Proteomes" id="UP000321580">
    <property type="component" value="Unassembled WGS sequence"/>
</dbReference>
<accession>A0A5C6RKS3</accession>
<reference evidence="2 3" key="1">
    <citation type="submission" date="2019-08" db="EMBL/GenBank/DDBJ databases">
        <title>Genome of Phaeodactylibacter luteus.</title>
        <authorList>
            <person name="Bowman J.P."/>
        </authorList>
    </citation>
    <scope>NUCLEOTIDE SEQUENCE [LARGE SCALE GENOMIC DNA]</scope>
    <source>
        <strain evidence="2 3">KCTC 42180</strain>
    </source>
</reference>
<dbReference type="InterPro" id="IPR012338">
    <property type="entry name" value="Beta-lactam/transpept-like"/>
</dbReference>
<gene>
    <name evidence="2" type="ORF">FRY97_12260</name>
</gene>
<dbReference type="EMBL" id="VOOR01000023">
    <property type="protein sequence ID" value="TXB62843.1"/>
    <property type="molecule type" value="Genomic_DNA"/>
</dbReference>
<evidence type="ECO:0000313" key="2">
    <source>
        <dbReference type="EMBL" id="TXB62843.1"/>
    </source>
</evidence>
<dbReference type="AlphaFoldDB" id="A0A5C6RKS3"/>
<evidence type="ECO:0000259" key="1">
    <source>
        <dbReference type="Pfam" id="PF00144"/>
    </source>
</evidence>
<organism evidence="2 3">
    <name type="scientific">Phaeodactylibacter luteus</name>
    <dbReference type="NCBI Taxonomy" id="1564516"/>
    <lineage>
        <taxon>Bacteria</taxon>
        <taxon>Pseudomonadati</taxon>
        <taxon>Bacteroidota</taxon>
        <taxon>Saprospiria</taxon>
        <taxon>Saprospirales</taxon>
        <taxon>Haliscomenobacteraceae</taxon>
        <taxon>Phaeodactylibacter</taxon>
    </lineage>
</organism>
<keyword evidence="2" id="KW-0378">Hydrolase</keyword>
<sequence length="571" mass="62293">MKHLPILIALSAFIGACQKGPTAWDGPVMSSPRSQLTVDELLQGKPQPLMDMSFFARPDWAEDSAAAPFSGILSLAASPLVFPKEKAYYPGEDRFPRISLSFVASQGQLIPGRKDRMDTRQQSDSYWDVIPGAGRVWREKGDGAWSRASFPLTLTDRWVGQARNCVATFVYGQDSVSQVCLQCSQETADIDDRQLGNIRAVLPASFQPMPLPDSAAVVSRHLEEEEGRLPVRPLGEAPGSEALAAYFGQMGYTSAPTSLGAVMLDSTLFLHPPKTRHGLFPYPEEMRHGLYSVTKSMAGALSLFYFAERYGPGLLEEPVSRYVAALAGRGGWEGVTFRHLLDMTTGTAGGEGAAQLFAPLIAAETAEEAIHNIAALGDAPPLPGQQFNYASTNSFVLSYALQRYVESREGEGVHYWELVREHVLNPIGAPHFTVLHTLEADASAAIPILAYGALPTLDEAAKIGLLLANGGQHAGEQLLHRETVLEALDPAAWEGFATGGDYRGGAYQHSFWSKEVAGQDCRFRVSYMLGFGENYVAFLPGKTLLFRFMDEHDLNIEELARRAEGMRSFCP</sequence>
<dbReference type="PANTHER" id="PTHR43283">
    <property type="entry name" value="BETA-LACTAMASE-RELATED"/>
    <property type="match status" value="1"/>
</dbReference>
<dbReference type="Pfam" id="PF00144">
    <property type="entry name" value="Beta-lactamase"/>
    <property type="match status" value="1"/>
</dbReference>
<dbReference type="InterPro" id="IPR050789">
    <property type="entry name" value="Diverse_Enzym_Activities"/>
</dbReference>
<feature type="domain" description="Beta-lactamase-related" evidence="1">
    <location>
        <begin position="281"/>
        <end position="439"/>
    </location>
</feature>
<proteinExistence type="predicted"/>
<dbReference type="PROSITE" id="PS51257">
    <property type="entry name" value="PROKAR_LIPOPROTEIN"/>
    <property type="match status" value="1"/>
</dbReference>
<evidence type="ECO:0000313" key="3">
    <source>
        <dbReference type="Proteomes" id="UP000321580"/>
    </source>
</evidence>
<dbReference type="Gene3D" id="3.40.710.10">
    <property type="entry name" value="DD-peptidase/beta-lactamase superfamily"/>
    <property type="match status" value="1"/>
</dbReference>
<dbReference type="PANTHER" id="PTHR43283:SF7">
    <property type="entry name" value="BETA-LACTAMASE-RELATED DOMAIN-CONTAINING PROTEIN"/>
    <property type="match status" value="1"/>
</dbReference>
<dbReference type="GO" id="GO:0016787">
    <property type="term" value="F:hydrolase activity"/>
    <property type="evidence" value="ECO:0007669"/>
    <property type="project" value="UniProtKB-KW"/>
</dbReference>
<keyword evidence="3" id="KW-1185">Reference proteome</keyword>